<feature type="transmembrane region" description="Helical" evidence="1">
    <location>
        <begin position="20"/>
        <end position="37"/>
    </location>
</feature>
<feature type="transmembrane region" description="Helical" evidence="1">
    <location>
        <begin position="49"/>
        <end position="68"/>
    </location>
</feature>
<organism evidence="2 3">
    <name type="scientific">Hydrogenophaga crocea</name>
    <dbReference type="NCBI Taxonomy" id="2716225"/>
    <lineage>
        <taxon>Bacteria</taxon>
        <taxon>Pseudomonadati</taxon>
        <taxon>Pseudomonadota</taxon>
        <taxon>Betaproteobacteria</taxon>
        <taxon>Burkholderiales</taxon>
        <taxon>Comamonadaceae</taxon>
        <taxon>Hydrogenophaga</taxon>
    </lineage>
</organism>
<sequence>MLLQLLATHPEAIGPIVRQTPPWVWGLFAALLALGLSQLRARSASLTRVAALPAAMALFSVFGTWSALGHSPHAAAAALSGLIAAAAAFALMAQRRSTARFDPVQRRYRLPGSALPLLLILGIFLVKYGVGVELAMAPQQANDAAFALTVAGLYGSFTGLFMGRAWGLVRLALPARVAGEVG</sequence>
<keyword evidence="1" id="KW-0472">Membrane</keyword>
<protein>
    <recommendedName>
        <fullName evidence="4">DUF1453 domain-containing protein</fullName>
    </recommendedName>
</protein>
<keyword evidence="1" id="KW-1133">Transmembrane helix</keyword>
<dbReference type="AlphaFoldDB" id="A0A6G8IE85"/>
<gene>
    <name evidence="2" type="ORF">G9Q37_04530</name>
</gene>
<evidence type="ECO:0000256" key="1">
    <source>
        <dbReference type="SAM" id="Phobius"/>
    </source>
</evidence>
<accession>A0A6G8IE85</accession>
<dbReference type="RefSeq" id="WP_166225180.1">
    <property type="nucleotide sequence ID" value="NZ_CP049989.1"/>
</dbReference>
<feature type="transmembrane region" description="Helical" evidence="1">
    <location>
        <begin position="144"/>
        <end position="163"/>
    </location>
</feature>
<reference evidence="2 3" key="1">
    <citation type="submission" date="2020-03" db="EMBL/GenBank/DDBJ databases">
        <title>Hydrogenophaga sp. nov. isolated from cyanobacterial mat.</title>
        <authorList>
            <person name="Thorat V."/>
            <person name="Kirdat K."/>
            <person name="Tiwarekar B."/>
            <person name="Costa E.D."/>
            <person name="Yadav A."/>
        </authorList>
    </citation>
    <scope>NUCLEOTIDE SEQUENCE [LARGE SCALE GENOMIC DNA]</scope>
    <source>
        <strain evidence="2 3">BA0156</strain>
    </source>
</reference>
<feature type="transmembrane region" description="Helical" evidence="1">
    <location>
        <begin position="114"/>
        <end position="132"/>
    </location>
</feature>
<dbReference type="KEGG" id="hcz:G9Q37_04530"/>
<keyword evidence="3" id="KW-1185">Reference proteome</keyword>
<dbReference type="Pfam" id="PF20327">
    <property type="entry name" value="DUF6622"/>
    <property type="match status" value="1"/>
</dbReference>
<feature type="transmembrane region" description="Helical" evidence="1">
    <location>
        <begin position="74"/>
        <end position="93"/>
    </location>
</feature>
<dbReference type="EMBL" id="CP049989">
    <property type="protein sequence ID" value="QIM51453.1"/>
    <property type="molecule type" value="Genomic_DNA"/>
</dbReference>
<name>A0A6G8IE85_9BURK</name>
<dbReference type="InterPro" id="IPR046730">
    <property type="entry name" value="DUF6622"/>
</dbReference>
<dbReference type="Proteomes" id="UP000503162">
    <property type="component" value="Chromosome"/>
</dbReference>
<proteinExistence type="predicted"/>
<keyword evidence="1" id="KW-0812">Transmembrane</keyword>
<evidence type="ECO:0000313" key="3">
    <source>
        <dbReference type="Proteomes" id="UP000503162"/>
    </source>
</evidence>
<evidence type="ECO:0000313" key="2">
    <source>
        <dbReference type="EMBL" id="QIM51453.1"/>
    </source>
</evidence>
<evidence type="ECO:0008006" key="4">
    <source>
        <dbReference type="Google" id="ProtNLM"/>
    </source>
</evidence>